<dbReference type="PANTHER" id="PTHR32268:SF11">
    <property type="entry name" value="HOMOSERINE O-ACETYLTRANSFERASE"/>
    <property type="match status" value="1"/>
</dbReference>
<gene>
    <name evidence="4" type="primary">metX</name>
    <name evidence="2" type="synonym">metXA</name>
    <name evidence="4" type="ORF">DPPLL_09160</name>
</gene>
<comment type="caution">
    <text evidence="2">Lacks conserved residue(s) required for the propagation of feature annotation.</text>
</comment>
<keyword evidence="2" id="KW-0963">Cytoplasm</keyword>
<dbReference type="InterPro" id="IPR008220">
    <property type="entry name" value="HAT_MetX-like"/>
</dbReference>
<comment type="similarity">
    <text evidence="2">Belongs to the AB hydrolase superfamily. MetX family.</text>
</comment>
<dbReference type="Gene3D" id="1.10.1740.110">
    <property type="match status" value="1"/>
</dbReference>
<comment type="subcellular location">
    <subcellularLocation>
        <location evidence="2">Cytoplasm</location>
    </subcellularLocation>
</comment>
<dbReference type="NCBIfam" id="NF001209">
    <property type="entry name" value="PRK00175.1"/>
    <property type="match status" value="1"/>
</dbReference>
<dbReference type="HAMAP" id="MF_00296">
    <property type="entry name" value="MetX_acyltransf"/>
    <property type="match status" value="1"/>
</dbReference>
<comment type="subunit">
    <text evidence="2">Homodimer.</text>
</comment>
<dbReference type="EC" id="2.3.1.31" evidence="2"/>
<dbReference type="PANTHER" id="PTHR32268">
    <property type="entry name" value="HOMOSERINE O-ACETYLTRANSFERASE"/>
    <property type="match status" value="1"/>
</dbReference>
<dbReference type="PIRSF" id="PIRSF000443">
    <property type="entry name" value="Homoser_Ac_trans"/>
    <property type="match status" value="1"/>
</dbReference>
<organism evidence="4 5">
    <name type="scientific">Desulfofustis limnaeus</name>
    <dbReference type="NCBI Taxonomy" id="2740163"/>
    <lineage>
        <taxon>Bacteria</taxon>
        <taxon>Pseudomonadati</taxon>
        <taxon>Thermodesulfobacteriota</taxon>
        <taxon>Desulfobulbia</taxon>
        <taxon>Desulfobulbales</taxon>
        <taxon>Desulfocapsaceae</taxon>
        <taxon>Desulfofustis</taxon>
    </lineage>
</organism>
<comment type="pathway">
    <text evidence="2">Amino-acid biosynthesis; L-methionine biosynthesis via de novo pathway; O-acetyl-L-homoserine from L-homoserine: step 1/1.</text>
</comment>
<feature type="active site" description="Nucleophile" evidence="2">
    <location>
        <position position="166"/>
    </location>
</feature>
<keyword evidence="2" id="KW-0486">Methionine biosynthesis</keyword>
<sequence>MNQATETYLQVGSAGISAKRFFTFAEPPHELVLESGARLGPVTVAYETWGRLTSARDNAVLVCHAFSGDSHAAGFSPDDQPGAKPGWWDSLIGPGKGLDTNRYFVICANILGSCSGSTGPSSINPATGTPYGPEFPMVTIGDMVETQRALLDHLGIDKLHGVIGGSVGGMQVLEWCVRYPQRVRAAIPVATTMRHSALAIAFNEVARQAIMTDPRWQRGNYYDSEAPHLGLAVARMIGHVTYLSDEALRRKFGRRLQDRDNFSYGLDVDFQVESYLRHQGSKFVRRFDANSLLYITKAADYFDLVDRKEPSRSIRDLAGAATRFLVISYTSDWLYPTYQSKELVKALKRVGLNVSFCEIEADCGHDAFLIPDKRLGELVGGFLGSVHRY</sequence>
<proteinExistence type="inferred from homology"/>
<dbReference type="NCBIfam" id="TIGR01392">
    <property type="entry name" value="homoserO_Ac_trn"/>
    <property type="match status" value="1"/>
</dbReference>
<reference evidence="4 5" key="1">
    <citation type="submission" date="2022-01" db="EMBL/GenBank/DDBJ databases">
        <title>Desulfofustis limnae sp. nov., a novel mesophilic sulfate-reducing bacterium isolated from marsh soil.</title>
        <authorList>
            <person name="Watanabe M."/>
            <person name="Takahashi A."/>
            <person name="Kojima H."/>
            <person name="Fukui M."/>
        </authorList>
    </citation>
    <scope>NUCLEOTIDE SEQUENCE [LARGE SCALE GENOMIC DNA]</scope>
    <source>
        <strain evidence="4 5">PPLL</strain>
    </source>
</reference>
<feature type="active site" evidence="2">
    <location>
        <position position="365"/>
    </location>
</feature>
<evidence type="ECO:0000256" key="2">
    <source>
        <dbReference type="HAMAP-Rule" id="MF_00296"/>
    </source>
</evidence>
<keyword evidence="2" id="KW-0012">Acyltransferase</keyword>
<keyword evidence="1 2" id="KW-0808">Transferase</keyword>
<accession>A0ABN6M0W8</accession>
<feature type="active site" evidence="2">
    <location>
        <position position="332"/>
    </location>
</feature>
<feature type="binding site" evidence="2">
    <location>
        <position position="235"/>
    </location>
    <ligand>
        <name>substrate</name>
    </ligand>
</feature>
<feature type="domain" description="AB hydrolase-1" evidence="3">
    <location>
        <begin position="58"/>
        <end position="369"/>
    </location>
</feature>
<evidence type="ECO:0000313" key="5">
    <source>
        <dbReference type="Proteomes" id="UP000830055"/>
    </source>
</evidence>
<feature type="binding site" evidence="2">
    <location>
        <position position="366"/>
    </location>
    <ligand>
        <name>substrate</name>
    </ligand>
</feature>
<comment type="function">
    <text evidence="2">Transfers an acetyl group from acetyl-CoA to L-homoserine, forming acetyl-L-homoserine.</text>
</comment>
<dbReference type="EMBL" id="AP025516">
    <property type="protein sequence ID" value="BDD86551.1"/>
    <property type="molecule type" value="Genomic_DNA"/>
</dbReference>
<comment type="catalytic activity">
    <reaction evidence="2">
        <text>L-homoserine + acetyl-CoA = O-acetyl-L-homoserine + CoA</text>
        <dbReference type="Rhea" id="RHEA:13701"/>
        <dbReference type="ChEBI" id="CHEBI:57287"/>
        <dbReference type="ChEBI" id="CHEBI:57288"/>
        <dbReference type="ChEBI" id="CHEBI:57476"/>
        <dbReference type="ChEBI" id="CHEBI:57716"/>
        <dbReference type="EC" id="2.3.1.31"/>
    </reaction>
</comment>
<dbReference type="InterPro" id="IPR000073">
    <property type="entry name" value="AB_hydrolase_1"/>
</dbReference>
<evidence type="ECO:0000313" key="4">
    <source>
        <dbReference type="EMBL" id="BDD86551.1"/>
    </source>
</evidence>
<evidence type="ECO:0000256" key="1">
    <source>
        <dbReference type="ARBA" id="ARBA00022679"/>
    </source>
</evidence>
<dbReference type="Gene3D" id="3.40.50.1820">
    <property type="entry name" value="alpha/beta hydrolase"/>
    <property type="match status" value="1"/>
</dbReference>
<dbReference type="SUPFAM" id="SSF53474">
    <property type="entry name" value="alpha/beta-Hydrolases"/>
    <property type="match status" value="1"/>
</dbReference>
<name>A0ABN6M0W8_9BACT</name>
<dbReference type="Proteomes" id="UP000830055">
    <property type="component" value="Chromosome"/>
</dbReference>
<dbReference type="InterPro" id="IPR029058">
    <property type="entry name" value="AB_hydrolase_fold"/>
</dbReference>
<protein>
    <recommendedName>
        <fullName evidence="2">Homoserine O-acetyltransferase</fullName>
        <shortName evidence="2">HAT</shortName>
        <ecNumber evidence="2">2.3.1.31</ecNumber>
    </recommendedName>
    <alternativeName>
        <fullName evidence="2">Homoserine transacetylase</fullName>
        <shortName evidence="2">HTA</shortName>
    </alternativeName>
</protein>
<keyword evidence="5" id="KW-1185">Reference proteome</keyword>
<keyword evidence="2" id="KW-0028">Amino-acid biosynthesis</keyword>
<dbReference type="RefSeq" id="WP_284153634.1">
    <property type="nucleotide sequence ID" value="NZ_AP025516.1"/>
</dbReference>
<dbReference type="Pfam" id="PF00561">
    <property type="entry name" value="Abhydrolase_1"/>
    <property type="match status" value="1"/>
</dbReference>
<evidence type="ECO:0000259" key="3">
    <source>
        <dbReference type="Pfam" id="PF00561"/>
    </source>
</evidence>